<proteinExistence type="predicted"/>
<name>A0A9N8ECL2_9STRA</name>
<evidence type="ECO:0000313" key="1">
    <source>
        <dbReference type="EMBL" id="CAB9518962.1"/>
    </source>
</evidence>
<dbReference type="Proteomes" id="UP001153069">
    <property type="component" value="Unassembled WGS sequence"/>
</dbReference>
<accession>A0A9N8ECL2</accession>
<sequence>MVLTVLMGVEGDIVVGGSRLLEGYDDGILHDMPNATFLRWCADGLCWIRFNCSFTCSVTEGDLIIQPSASSFCRLVTGLVQCLVGVVLVFDSFMLSMQSTTVIDLVLNLTALYFIQEVDEIAFALADMGILSSQIQADCEKDKNLKQVSPPEFIARCTLQFGDAFLPEMAYYSGQFHHQGFGWSDSENDRVTYIDDTGKLKLAYCNSATAWTISWVENGSSSCNYIFKSSNTDTFDVAEVAEVDNWVVKTNTTGDVPVDWLKLVCNDFTPELCNEAYGICKVDNSTGSKLNKCECKSKDRQGLNCDLPVTCRYFDLDARTSDGLAAQPGGYFLTQKEFVDLSFVPAFDYGITMMRHRNMYAPYMMDSTRMECPQWKQTSPHSCFFLEGGGLPEGSSEYLVNDEFISLLRDNDPANNPVATLTNISKTYPHFEPLFFSSPVNYFVPVWIQAPSEANWTPCMHSSAEVRPKGA</sequence>
<protein>
    <submittedName>
        <fullName evidence="1">Uncharacterized protein</fullName>
    </submittedName>
</protein>
<reference evidence="1" key="1">
    <citation type="submission" date="2020-06" db="EMBL/GenBank/DDBJ databases">
        <authorList>
            <consortium name="Plant Systems Biology data submission"/>
        </authorList>
    </citation>
    <scope>NUCLEOTIDE SEQUENCE</scope>
    <source>
        <strain evidence="1">D6</strain>
    </source>
</reference>
<dbReference type="AlphaFoldDB" id="A0A9N8ECL2"/>
<comment type="caution">
    <text evidence="1">The sequence shown here is derived from an EMBL/GenBank/DDBJ whole genome shotgun (WGS) entry which is preliminary data.</text>
</comment>
<dbReference type="EMBL" id="CAICTM010000975">
    <property type="protein sequence ID" value="CAB9518962.1"/>
    <property type="molecule type" value="Genomic_DNA"/>
</dbReference>
<gene>
    <name evidence="1" type="ORF">SEMRO_977_G227020.1</name>
</gene>
<organism evidence="1 2">
    <name type="scientific">Seminavis robusta</name>
    <dbReference type="NCBI Taxonomy" id="568900"/>
    <lineage>
        <taxon>Eukaryota</taxon>
        <taxon>Sar</taxon>
        <taxon>Stramenopiles</taxon>
        <taxon>Ochrophyta</taxon>
        <taxon>Bacillariophyta</taxon>
        <taxon>Bacillariophyceae</taxon>
        <taxon>Bacillariophycidae</taxon>
        <taxon>Naviculales</taxon>
        <taxon>Naviculaceae</taxon>
        <taxon>Seminavis</taxon>
    </lineage>
</organism>
<keyword evidence="2" id="KW-1185">Reference proteome</keyword>
<evidence type="ECO:0000313" key="2">
    <source>
        <dbReference type="Proteomes" id="UP001153069"/>
    </source>
</evidence>